<dbReference type="OrthoDB" id="240216at2759"/>
<dbReference type="GO" id="GO:0006631">
    <property type="term" value="P:fatty acid metabolic process"/>
    <property type="evidence" value="ECO:0007669"/>
    <property type="project" value="UniProtKB-KW"/>
</dbReference>
<dbReference type="InterPro" id="IPR042572">
    <property type="entry name" value="Carn_acyl_trans_N"/>
</dbReference>
<dbReference type="InParanoid" id="D8LBB6"/>
<dbReference type="InterPro" id="IPR039551">
    <property type="entry name" value="Cho/carn_acyl_trans"/>
</dbReference>
<dbReference type="STRING" id="2880.D8LBB6"/>
<name>D8LBB6_ECTSI</name>
<evidence type="ECO:0000313" key="12">
    <source>
        <dbReference type="Proteomes" id="UP000002630"/>
    </source>
</evidence>
<dbReference type="Proteomes" id="UP000002630">
    <property type="component" value="Linkage Group LG01"/>
</dbReference>
<dbReference type="InterPro" id="IPR023213">
    <property type="entry name" value="CAT-like_dom_sf"/>
</dbReference>
<dbReference type="EMBL" id="FN647682">
    <property type="protein sequence ID" value="CBN76625.1"/>
    <property type="molecule type" value="Genomic_DNA"/>
</dbReference>
<evidence type="ECO:0000256" key="2">
    <source>
        <dbReference type="ARBA" id="ARBA00022448"/>
    </source>
</evidence>
<feature type="domain" description="Choline/carnitine acyltransferase" evidence="10">
    <location>
        <begin position="10"/>
        <end position="715"/>
    </location>
</feature>
<keyword evidence="12" id="KW-1185">Reference proteome</keyword>
<dbReference type="GO" id="GO:0009437">
    <property type="term" value="P:carnitine metabolic process"/>
    <property type="evidence" value="ECO:0007669"/>
    <property type="project" value="TreeGrafter"/>
</dbReference>
<evidence type="ECO:0000256" key="4">
    <source>
        <dbReference type="ARBA" id="ARBA00022832"/>
    </source>
</evidence>
<feature type="compositionally biased region" description="Basic and acidic residues" evidence="9">
    <location>
        <begin position="165"/>
        <end position="180"/>
    </location>
</feature>
<dbReference type="Gene3D" id="1.10.275.20">
    <property type="entry name" value="Choline/Carnitine o-acyltransferase"/>
    <property type="match status" value="1"/>
</dbReference>
<keyword evidence="2" id="KW-0813">Transport</keyword>
<evidence type="ECO:0000259" key="10">
    <source>
        <dbReference type="Pfam" id="PF00755"/>
    </source>
</evidence>
<feature type="active site" description="Proton acceptor" evidence="7">
    <location>
        <position position="401"/>
    </location>
</feature>
<keyword evidence="4" id="KW-0276">Fatty acid metabolism</keyword>
<dbReference type="PANTHER" id="PTHR22589">
    <property type="entry name" value="CARNITINE O-ACYLTRANSFERASE"/>
    <property type="match status" value="1"/>
</dbReference>
<evidence type="ECO:0000313" key="11">
    <source>
        <dbReference type="EMBL" id="CBN76625.1"/>
    </source>
</evidence>
<keyword evidence="5" id="KW-0443">Lipid metabolism</keyword>
<dbReference type="InterPro" id="IPR000542">
    <property type="entry name" value="Carn_acyl_trans"/>
</dbReference>
<evidence type="ECO:0000256" key="6">
    <source>
        <dbReference type="ARBA" id="ARBA00023315"/>
    </source>
</evidence>
<evidence type="ECO:0000256" key="7">
    <source>
        <dbReference type="PIRSR" id="PIRSR600542-1"/>
    </source>
</evidence>
<dbReference type="GO" id="GO:0004092">
    <property type="term" value="F:carnitine O-acetyltransferase activity"/>
    <property type="evidence" value="ECO:0007669"/>
    <property type="project" value="TreeGrafter"/>
</dbReference>
<proteinExistence type="inferred from homology"/>
<dbReference type="Gene3D" id="3.30.559.70">
    <property type="entry name" value="Choline/Carnitine o-acyltransferase, domain 2"/>
    <property type="match status" value="2"/>
</dbReference>
<evidence type="ECO:0000256" key="8">
    <source>
        <dbReference type="RuleBase" id="RU003801"/>
    </source>
</evidence>
<evidence type="ECO:0000256" key="3">
    <source>
        <dbReference type="ARBA" id="ARBA00022679"/>
    </source>
</evidence>
<dbReference type="PANTHER" id="PTHR22589:SF29">
    <property type="entry name" value="MITOCHONDRIAL CARNITINE O-ACETYLTRANSFERASE-RELATED"/>
    <property type="match status" value="1"/>
</dbReference>
<feature type="region of interest" description="Disordered" evidence="9">
    <location>
        <begin position="619"/>
        <end position="645"/>
    </location>
</feature>
<keyword evidence="3 8" id="KW-0808">Transferase</keyword>
<sequence length="764" mass="84071">MHQSRLPKLQVPPLGDTLGRYLGAVAPLLSPEAFAVTKGVVQEFETSGEGEALQRSLLEYAAEKDSFVEEFWDDSYLTPKSSVVLNLNPFFVFETPTLSTHSKDLGDEIGDAGACSSCGAGGGSEDRSRFPSPPRRSANGGIDVYDDNASRPSFYRSPPHKRGDRRSSEPASRRAARDTGRAAVAGKKQARRAASLLYSSLRFASAVRSETLPPDLWRDTPLCMAQYRRLFGAHRKAVENDADEMRVCEDSRHVVVLCKNQFYCFSALHPDGRVGITEEELEEIVLAVQEDAAKANLAKTAANAVGVLTTQTRDDWAVARRRLAAADETNKRYLHLVDTALFVLCLDHTSPCTSAEIAASCLHGSYALEGDVQVGTCTNRWYDKLQLIVFENGAAGVNFEHTWVDGHTVLRFASDVFADVIYRFANHLTSTTGGARGREGMGEVFPPDKQAFSLCDGRSPVKMEWRLPKDMRRDIYFAETRISDLIRQHDVQALEYDTFGKRFITQNKMSPDAFVQMSIVYGYYGLYGDVVAAYEPVLTKAFLKGRTEALRTVTAEVKAFLEAFSNPDTSTKRKMLSLRTAIVSHGRLVKLAAKGKGVDRHLFALLCMAKKKAEEATAEATAAKEAVPNGGDSNGTTPPSPPSQIPALFEDEAWRVLNHVILSTSNCGNPSLRLFGFGPVVRDGFGVGYIIKENQLKLVVTSKNRQTDRFVGKIREFFDTVFHAYSPSQIQGRVRVVAAEGASDESGGYSMWGSFRNKKGDALL</sequence>
<dbReference type="SUPFAM" id="SSF52777">
    <property type="entry name" value="CoA-dependent acyltransferases"/>
    <property type="match status" value="2"/>
</dbReference>
<keyword evidence="6 8" id="KW-0012">Acyltransferase</keyword>
<dbReference type="GO" id="GO:0005739">
    <property type="term" value="C:mitochondrion"/>
    <property type="evidence" value="ECO:0007669"/>
    <property type="project" value="TreeGrafter"/>
</dbReference>
<accession>D8LBB6</accession>
<evidence type="ECO:0000256" key="5">
    <source>
        <dbReference type="ARBA" id="ARBA00023098"/>
    </source>
</evidence>
<dbReference type="OMA" id="HILVMRR"/>
<gene>
    <name evidence="11" type="ORF">Esi_0000_0361</name>
</gene>
<reference evidence="11 12" key="1">
    <citation type="journal article" date="2010" name="Nature">
        <title>The Ectocarpus genome and the independent evolution of multicellularity in brown algae.</title>
        <authorList>
            <person name="Cock J.M."/>
            <person name="Sterck L."/>
            <person name="Rouze P."/>
            <person name="Scornet D."/>
            <person name="Allen A.E."/>
            <person name="Amoutzias G."/>
            <person name="Anthouard V."/>
            <person name="Artiguenave F."/>
            <person name="Aury J.M."/>
            <person name="Badger J.H."/>
            <person name="Beszteri B."/>
            <person name="Billiau K."/>
            <person name="Bonnet E."/>
            <person name="Bothwell J.H."/>
            <person name="Bowler C."/>
            <person name="Boyen C."/>
            <person name="Brownlee C."/>
            <person name="Carrano C.J."/>
            <person name="Charrier B."/>
            <person name="Cho G.Y."/>
            <person name="Coelho S.M."/>
            <person name="Collen J."/>
            <person name="Corre E."/>
            <person name="Da Silva C."/>
            <person name="Delage L."/>
            <person name="Delaroque N."/>
            <person name="Dittami S.M."/>
            <person name="Doulbeau S."/>
            <person name="Elias M."/>
            <person name="Farnham G."/>
            <person name="Gachon C.M."/>
            <person name="Gschloessl B."/>
            <person name="Heesch S."/>
            <person name="Jabbari K."/>
            <person name="Jubin C."/>
            <person name="Kawai H."/>
            <person name="Kimura K."/>
            <person name="Kloareg B."/>
            <person name="Kupper F.C."/>
            <person name="Lang D."/>
            <person name="Le Bail A."/>
            <person name="Leblanc C."/>
            <person name="Lerouge P."/>
            <person name="Lohr M."/>
            <person name="Lopez P.J."/>
            <person name="Martens C."/>
            <person name="Maumus F."/>
            <person name="Michel G."/>
            <person name="Miranda-Saavedra D."/>
            <person name="Morales J."/>
            <person name="Moreau H."/>
            <person name="Motomura T."/>
            <person name="Nagasato C."/>
            <person name="Napoli C.A."/>
            <person name="Nelson D.R."/>
            <person name="Nyvall-Collen P."/>
            <person name="Peters A.F."/>
            <person name="Pommier C."/>
            <person name="Potin P."/>
            <person name="Poulain J."/>
            <person name="Quesneville H."/>
            <person name="Read B."/>
            <person name="Rensing S.A."/>
            <person name="Ritter A."/>
            <person name="Rousvoal S."/>
            <person name="Samanta M."/>
            <person name="Samson G."/>
            <person name="Schroeder D.C."/>
            <person name="Segurens B."/>
            <person name="Strittmatter M."/>
            <person name="Tonon T."/>
            <person name="Tregear J.W."/>
            <person name="Valentin K."/>
            <person name="von Dassow P."/>
            <person name="Yamagishi T."/>
            <person name="Van de Peer Y."/>
            <person name="Wincker P."/>
        </authorList>
    </citation>
    <scope>NUCLEOTIDE SEQUENCE [LARGE SCALE GENOMIC DNA]</scope>
    <source>
        <strain evidence="12">Ec32 / CCAP1310/4</strain>
    </source>
</reference>
<evidence type="ECO:0000256" key="1">
    <source>
        <dbReference type="ARBA" id="ARBA00005232"/>
    </source>
</evidence>
<dbReference type="eggNOG" id="KOG3719">
    <property type="taxonomic scope" value="Eukaryota"/>
</dbReference>
<organism evidence="11 12">
    <name type="scientific">Ectocarpus siliculosus</name>
    <name type="common">Brown alga</name>
    <name type="synonym">Conferva siliculosa</name>
    <dbReference type="NCBI Taxonomy" id="2880"/>
    <lineage>
        <taxon>Eukaryota</taxon>
        <taxon>Sar</taxon>
        <taxon>Stramenopiles</taxon>
        <taxon>Ochrophyta</taxon>
        <taxon>PX clade</taxon>
        <taxon>Phaeophyceae</taxon>
        <taxon>Ectocarpales</taxon>
        <taxon>Ectocarpaceae</taxon>
        <taxon>Ectocarpus</taxon>
    </lineage>
</organism>
<feature type="region of interest" description="Disordered" evidence="9">
    <location>
        <begin position="117"/>
        <end position="187"/>
    </location>
</feature>
<dbReference type="Pfam" id="PF00755">
    <property type="entry name" value="Carn_acyltransf"/>
    <property type="match status" value="1"/>
</dbReference>
<dbReference type="Gene3D" id="3.30.559.10">
    <property type="entry name" value="Chloramphenicol acetyltransferase-like domain"/>
    <property type="match status" value="1"/>
</dbReference>
<dbReference type="EMBL" id="FN649726">
    <property type="protein sequence ID" value="CBN76625.1"/>
    <property type="molecule type" value="Genomic_DNA"/>
</dbReference>
<dbReference type="PROSITE" id="PS00440">
    <property type="entry name" value="ACYLTRANSF_C_2"/>
    <property type="match status" value="1"/>
</dbReference>
<dbReference type="InterPro" id="IPR042231">
    <property type="entry name" value="Cho/carn_acyl_trans_2"/>
</dbReference>
<protein>
    <submittedName>
        <fullName evidence="11">Carnitine O-acyltransferase</fullName>
    </submittedName>
</protein>
<evidence type="ECO:0000256" key="9">
    <source>
        <dbReference type="SAM" id="MobiDB-lite"/>
    </source>
</evidence>
<dbReference type="AlphaFoldDB" id="D8LBB6"/>
<comment type="similarity">
    <text evidence="1 8">Belongs to the carnitine/choline acetyltransferase family.</text>
</comment>